<dbReference type="GO" id="GO:0005524">
    <property type="term" value="F:ATP binding"/>
    <property type="evidence" value="ECO:0007669"/>
    <property type="project" value="UniProtKB-KW"/>
</dbReference>
<reference evidence="7" key="1">
    <citation type="submission" date="2020-09" db="EMBL/GenBank/DDBJ databases">
        <title>Parvovirus dark matter in the feces of wild birds.</title>
        <authorList>
            <person name="Dai Z."/>
            <person name="Yang S."/>
            <person name="Zhang W."/>
        </authorList>
    </citation>
    <scope>NUCLEOTIDE SEQUENCE</scope>
    <source>
        <strain evidence="7">Stc111par022</strain>
    </source>
</reference>
<name>A0A8E7G2J3_9VIRU</name>
<comment type="subcellular location">
    <subcellularLocation>
        <location evidence="1">Host cell</location>
    </subcellularLocation>
</comment>
<evidence type="ECO:0000256" key="5">
    <source>
        <dbReference type="SAM" id="MobiDB-lite"/>
    </source>
</evidence>
<protein>
    <submittedName>
        <fullName evidence="7">Putative nonstructural protein NS1</fullName>
    </submittedName>
</protein>
<evidence type="ECO:0000313" key="7">
    <source>
        <dbReference type="EMBL" id="QVW56840.1"/>
    </source>
</evidence>
<sequence>MSSEEDLFCNEILLSSDDDDSGCIGRDIDCQQPNPGTSGAALERNNVPQNIRKYFESVDKASNRRQGAGREKNLDENAGSDEESFQIDEDSKDSSRYSSDVRELYRIPKKRKIIHDVIVYPDKREACRRIRECLSHGSKSAVQIISWHRDHVHYIHDCSYTESKCRCVRTAMLRGDNRTIRRHIWTHRYTIKWWNNLTIYLSHNERDLLYIEIGQRIRFRSSEVGGFSVHGSSWNREGTMVEESEDEESFYNTFQCGSLEDESGPVNPDSSQEVKERRRKSGTKEDKFIRWLQQYPTSPILAVFKTKQYMDSKFYFWNLKSNRSTKCIEKYQQSFIPRTTTEQFNYLTKCTPIFAAVHSDVLSYYFSPEESMNVIMELLKFQFEEESEIIQFLCDVLIIVDKRKEKCNSLFVYSEPGGGKNYFFDAVCHFYNNVGNVANFNKYSQFPLMDCIDRRIIMWNEPDYEPAAIDTIKLLFGGDPCAARVKYNVDTVIFRTPVISLANSNCFPNNEAFNTRMIRYQWRACPLLKAFNKKVHPLGFYYLLNYFDIFNKVDVIIQGPQLPICEISLNSPLLQDLGEENIFM</sequence>
<evidence type="ECO:0000259" key="6">
    <source>
        <dbReference type="PROSITE" id="PS51206"/>
    </source>
</evidence>
<keyword evidence="4" id="KW-0067">ATP-binding</keyword>
<dbReference type="InterPro" id="IPR014015">
    <property type="entry name" value="Helicase_SF3_DNA-vir"/>
</dbReference>
<feature type="domain" description="SF3 helicase" evidence="6">
    <location>
        <begin position="370"/>
        <end position="544"/>
    </location>
</feature>
<feature type="region of interest" description="Disordered" evidence="5">
    <location>
        <begin position="16"/>
        <end position="46"/>
    </location>
</feature>
<dbReference type="InterPro" id="IPR001257">
    <property type="entry name" value="Parvovirus_NS1_helicase"/>
</dbReference>
<dbReference type="Pfam" id="PF01057">
    <property type="entry name" value="Parvo_NS1"/>
    <property type="match status" value="1"/>
</dbReference>
<keyword evidence="3" id="KW-0547">Nucleotide-binding</keyword>
<dbReference type="GO" id="GO:0006260">
    <property type="term" value="P:DNA replication"/>
    <property type="evidence" value="ECO:0007669"/>
    <property type="project" value="UniProtKB-KW"/>
</dbReference>
<evidence type="ECO:0000256" key="4">
    <source>
        <dbReference type="ARBA" id="ARBA00022840"/>
    </source>
</evidence>
<evidence type="ECO:0000256" key="1">
    <source>
        <dbReference type="ARBA" id="ARBA00004340"/>
    </source>
</evidence>
<feature type="region of interest" description="Disordered" evidence="5">
    <location>
        <begin position="257"/>
        <end position="281"/>
    </location>
</feature>
<dbReference type="GO" id="GO:0043657">
    <property type="term" value="C:host cell"/>
    <property type="evidence" value="ECO:0007669"/>
    <property type="project" value="UniProtKB-SubCell"/>
</dbReference>
<accession>A0A8E7G2J3</accession>
<organism evidence="7">
    <name type="scientific">Saxicola torquata ambidensovirus</name>
    <dbReference type="NCBI Taxonomy" id="2794450"/>
    <lineage>
        <taxon>Viruses</taxon>
        <taxon>Monodnaviria</taxon>
        <taxon>Shotokuvirae</taxon>
        <taxon>Cossaviricota</taxon>
        <taxon>Quintoviricetes</taxon>
        <taxon>Piccovirales</taxon>
        <taxon>Parvoviridae</taxon>
        <taxon>Densovirinae</taxon>
        <taxon>Ambidensovirus</taxon>
    </lineage>
</organism>
<feature type="region of interest" description="Disordered" evidence="5">
    <location>
        <begin position="60"/>
        <end position="94"/>
    </location>
</feature>
<dbReference type="PROSITE" id="PS51206">
    <property type="entry name" value="SF3_HELICASE_1"/>
    <property type="match status" value="1"/>
</dbReference>
<dbReference type="EMBL" id="MW046607">
    <property type="protein sequence ID" value="QVW56840.1"/>
    <property type="molecule type" value="Genomic_DNA"/>
</dbReference>
<feature type="compositionally biased region" description="Basic and acidic residues" evidence="5">
    <location>
        <begin position="60"/>
        <end position="75"/>
    </location>
</feature>
<evidence type="ECO:0000256" key="2">
    <source>
        <dbReference type="ARBA" id="ARBA00022705"/>
    </source>
</evidence>
<keyword evidence="2" id="KW-0235">DNA replication</keyword>
<feature type="compositionally biased region" description="Basic and acidic residues" evidence="5">
    <location>
        <begin position="272"/>
        <end position="281"/>
    </location>
</feature>
<proteinExistence type="predicted"/>
<dbReference type="GO" id="GO:0019079">
    <property type="term" value="P:viral genome replication"/>
    <property type="evidence" value="ECO:0007669"/>
    <property type="project" value="InterPro"/>
</dbReference>
<evidence type="ECO:0000256" key="3">
    <source>
        <dbReference type="ARBA" id="ARBA00022741"/>
    </source>
</evidence>
<feature type="compositionally biased region" description="Acidic residues" evidence="5">
    <location>
        <begin position="78"/>
        <end position="91"/>
    </location>
</feature>